<sequence>MRLVLKLEDKKFFAVSFLKDQLIISGSSATFVL</sequence>
<name>A3XHN0_LEEBM</name>
<comment type="caution">
    <text evidence="1">The sequence shown here is derived from an EMBL/GenBank/DDBJ whole genome shotgun (WGS) entry which is preliminary data.</text>
</comment>
<reference evidence="1 2" key="1">
    <citation type="journal article" date="2007" name="Nature">
        <title>Light stimulates growth of proteorhodopsin-containing marine Flavobacteria.</title>
        <authorList>
            <person name="Gomez-Consarnau L."/>
            <person name="Gonzalez J.M."/>
            <person name="Coll-Llado M."/>
            <person name="Gourdon P."/>
            <person name="Pascher T."/>
            <person name="Neutze R."/>
            <person name="Pedros-Alio C."/>
            <person name="Pinhassi J."/>
        </authorList>
    </citation>
    <scope>NUCLEOTIDE SEQUENCE [LARGE SCALE GENOMIC DNA]</scope>
    <source>
        <strain evidence="1 2">MED217</strain>
    </source>
</reference>
<proteinExistence type="predicted"/>
<evidence type="ECO:0000313" key="2">
    <source>
        <dbReference type="Proteomes" id="UP000001601"/>
    </source>
</evidence>
<dbReference type="AlphaFoldDB" id="A3XHN0"/>
<evidence type="ECO:0000313" key="1">
    <source>
        <dbReference type="EMBL" id="EAQ51215.1"/>
    </source>
</evidence>
<organism evidence="1 2">
    <name type="scientific">Leeuwenhoekiella blandensis (strain CECT 7118 / CCUG 51940 / KCTC 22103 / MED217)</name>
    <name type="common">Flavobacterium sp. (strain MED217)</name>
    <dbReference type="NCBI Taxonomy" id="398720"/>
    <lineage>
        <taxon>Bacteria</taxon>
        <taxon>Pseudomonadati</taxon>
        <taxon>Bacteroidota</taxon>
        <taxon>Flavobacteriia</taxon>
        <taxon>Flavobacteriales</taxon>
        <taxon>Flavobacteriaceae</taxon>
        <taxon>Leeuwenhoekiella</taxon>
    </lineage>
</organism>
<dbReference type="Proteomes" id="UP000001601">
    <property type="component" value="Unassembled WGS sequence"/>
</dbReference>
<dbReference type="HOGENOM" id="CLU_3382508_0_0_10"/>
<keyword evidence="2" id="KW-1185">Reference proteome</keyword>
<protein>
    <submittedName>
        <fullName evidence="1">Uncharacterized protein</fullName>
    </submittedName>
</protein>
<dbReference type="EMBL" id="AANC01000001">
    <property type="protein sequence ID" value="EAQ51215.1"/>
    <property type="molecule type" value="Genomic_DNA"/>
</dbReference>
<accession>A3XHN0</accession>
<gene>
    <name evidence="1" type="ORF">MED217_16770</name>
</gene>